<evidence type="ECO:0000313" key="7">
    <source>
        <dbReference type="EMBL" id="HIR04929.1"/>
    </source>
</evidence>
<dbReference type="Pfam" id="PF03606">
    <property type="entry name" value="DcuC"/>
    <property type="match status" value="1"/>
</dbReference>
<feature type="transmembrane region" description="Helical" evidence="6">
    <location>
        <begin position="288"/>
        <end position="306"/>
    </location>
</feature>
<accession>A0A9D1A362</accession>
<dbReference type="Proteomes" id="UP000824250">
    <property type="component" value="Unassembled WGS sequence"/>
</dbReference>
<comment type="subcellular location">
    <subcellularLocation>
        <location evidence="1">Cell membrane</location>
        <topology evidence="1">Multi-pass membrane protein</topology>
    </subcellularLocation>
</comment>
<dbReference type="InterPro" id="IPR051679">
    <property type="entry name" value="DASS-Related_Transporters"/>
</dbReference>
<evidence type="ECO:0000256" key="1">
    <source>
        <dbReference type="ARBA" id="ARBA00004651"/>
    </source>
</evidence>
<dbReference type="InterPro" id="IPR018385">
    <property type="entry name" value="C4_dicarb_anaerob_car-like"/>
</dbReference>
<protein>
    <submittedName>
        <fullName evidence="7">YfcC family protein</fullName>
    </submittedName>
</protein>
<feature type="transmembrane region" description="Helical" evidence="6">
    <location>
        <begin position="358"/>
        <end position="379"/>
    </location>
</feature>
<sequence>MNGEKKSIGERILNQIPHPLAILVIFVLLGAAASYILPAGNFNRVTDETTGITMVETGSYHTTERTPVNLVEAIQCLPEGCVGSASIIFFVLLMGGGFGILEETGAMRAGINQVLKKYREKRILIVIAMTVLLSLCASTFGMSAEMLAFTPILVTMAVGLGYDALVGVAIPILAMASGYAGAAIGPYTVRIGQEMAQLPPLSGIAYRIVFWCVVLAAALLYLISYCNRIYQDPSKSLVGDTFQIEKKSDDDFGGITKIQAVILCVFAASIVLLVAGCIQWQISFNTMAALFVGMGILSGLLARMSLNEICDNFIKGARGMMFAALAIGFANGIMIVLTKGNILDTVINGLVAALQGTNLPAAAVAVILLPVLFVISLFIPSGSGQAAAVMPILIPIADLLGINRQIIIFIFQIGQGLSCAIVPTLGLLMANLAIGKIPYGIWFKFVYKLFLALAVIGMVFIAVAVKINYGPF</sequence>
<dbReference type="PANTHER" id="PTHR43652:SF2">
    <property type="entry name" value="BASIC AMINO ACID ANTIPORTER YFCC-RELATED"/>
    <property type="match status" value="1"/>
</dbReference>
<organism evidence="7 8">
    <name type="scientific">Candidatus Copromonas faecavium</name>
    <name type="common">nom. illeg.</name>
    <dbReference type="NCBI Taxonomy" id="2840740"/>
    <lineage>
        <taxon>Bacteria</taxon>
        <taxon>Bacillati</taxon>
        <taxon>Bacillota</taxon>
        <taxon>Clostridia</taxon>
        <taxon>Lachnospirales</taxon>
        <taxon>Lachnospiraceae</taxon>
        <taxon>Candidatus Copromonas (nom. illeg.)</taxon>
    </lineage>
</organism>
<comment type="caution">
    <text evidence="7">The sequence shown here is derived from an EMBL/GenBank/DDBJ whole genome shotgun (WGS) entry which is preliminary data.</text>
</comment>
<feature type="transmembrane region" description="Helical" evidence="6">
    <location>
        <begin position="318"/>
        <end position="338"/>
    </location>
</feature>
<evidence type="ECO:0000256" key="2">
    <source>
        <dbReference type="ARBA" id="ARBA00022475"/>
    </source>
</evidence>
<feature type="transmembrane region" description="Helical" evidence="6">
    <location>
        <begin position="204"/>
        <end position="226"/>
    </location>
</feature>
<dbReference type="PANTHER" id="PTHR43652">
    <property type="entry name" value="BASIC AMINO ACID ANTIPORTER YFCC-RELATED"/>
    <property type="match status" value="1"/>
</dbReference>
<feature type="transmembrane region" description="Helical" evidence="6">
    <location>
        <begin position="82"/>
        <end position="101"/>
    </location>
</feature>
<keyword evidence="4 6" id="KW-1133">Transmembrane helix</keyword>
<reference evidence="7" key="2">
    <citation type="journal article" date="2021" name="PeerJ">
        <title>Extensive microbial diversity within the chicken gut microbiome revealed by metagenomics and culture.</title>
        <authorList>
            <person name="Gilroy R."/>
            <person name="Ravi A."/>
            <person name="Getino M."/>
            <person name="Pursley I."/>
            <person name="Horton D.L."/>
            <person name="Alikhan N.F."/>
            <person name="Baker D."/>
            <person name="Gharbi K."/>
            <person name="Hall N."/>
            <person name="Watson M."/>
            <person name="Adriaenssens E.M."/>
            <person name="Foster-Nyarko E."/>
            <person name="Jarju S."/>
            <person name="Secka A."/>
            <person name="Antonio M."/>
            <person name="Oren A."/>
            <person name="Chaudhuri R.R."/>
            <person name="La Ragione R."/>
            <person name="Hildebrand F."/>
            <person name="Pallen M.J."/>
        </authorList>
    </citation>
    <scope>NUCLEOTIDE SEQUENCE</scope>
    <source>
        <strain evidence="7">CHK180-2868</strain>
    </source>
</reference>
<gene>
    <name evidence="7" type="ORF">IAB28_03060</name>
</gene>
<feature type="transmembrane region" description="Helical" evidence="6">
    <location>
        <begin position="408"/>
        <end position="433"/>
    </location>
</feature>
<evidence type="ECO:0000256" key="4">
    <source>
        <dbReference type="ARBA" id="ARBA00022989"/>
    </source>
</evidence>
<reference evidence="7" key="1">
    <citation type="submission" date="2020-10" db="EMBL/GenBank/DDBJ databases">
        <authorList>
            <person name="Gilroy R."/>
        </authorList>
    </citation>
    <scope>NUCLEOTIDE SEQUENCE</scope>
    <source>
        <strain evidence="7">CHK180-2868</strain>
    </source>
</reference>
<feature type="transmembrane region" description="Helical" evidence="6">
    <location>
        <begin position="445"/>
        <end position="465"/>
    </location>
</feature>
<name>A0A9D1A362_9FIRM</name>
<feature type="transmembrane region" description="Helical" evidence="6">
    <location>
        <begin position="20"/>
        <end position="37"/>
    </location>
</feature>
<evidence type="ECO:0000256" key="3">
    <source>
        <dbReference type="ARBA" id="ARBA00022692"/>
    </source>
</evidence>
<feature type="transmembrane region" description="Helical" evidence="6">
    <location>
        <begin position="122"/>
        <end position="140"/>
    </location>
</feature>
<evidence type="ECO:0000313" key="8">
    <source>
        <dbReference type="Proteomes" id="UP000824250"/>
    </source>
</evidence>
<keyword evidence="5 6" id="KW-0472">Membrane</keyword>
<evidence type="ECO:0000256" key="6">
    <source>
        <dbReference type="SAM" id="Phobius"/>
    </source>
</evidence>
<proteinExistence type="predicted"/>
<keyword evidence="2" id="KW-1003">Cell membrane</keyword>
<evidence type="ECO:0000256" key="5">
    <source>
        <dbReference type="ARBA" id="ARBA00023136"/>
    </source>
</evidence>
<keyword evidence="3 6" id="KW-0812">Transmembrane</keyword>
<dbReference type="GO" id="GO:0005886">
    <property type="term" value="C:plasma membrane"/>
    <property type="evidence" value="ECO:0007669"/>
    <property type="project" value="UniProtKB-SubCell"/>
</dbReference>
<dbReference type="EMBL" id="DVGC01000014">
    <property type="protein sequence ID" value="HIR04929.1"/>
    <property type="molecule type" value="Genomic_DNA"/>
</dbReference>
<dbReference type="AlphaFoldDB" id="A0A9D1A362"/>
<feature type="transmembrane region" description="Helical" evidence="6">
    <location>
        <begin position="260"/>
        <end position="282"/>
    </location>
</feature>